<evidence type="ECO:0000313" key="5">
    <source>
        <dbReference type="Proteomes" id="UP000245207"/>
    </source>
</evidence>
<evidence type="ECO:0000256" key="2">
    <source>
        <dbReference type="ARBA" id="ARBA00023054"/>
    </source>
</evidence>
<name>A0A2U1MDG3_ARTAN</name>
<dbReference type="PANTHER" id="PTHR34224">
    <property type="entry name" value="INTERACTOR OF CONSTITUTIVE ACTIVE ROPS 2, CHLOROPLASTIC-RELATED"/>
    <property type="match status" value="1"/>
</dbReference>
<dbReference type="OrthoDB" id="1932291at2759"/>
<organism evidence="4 5">
    <name type="scientific">Artemisia annua</name>
    <name type="common">Sweet wormwood</name>
    <dbReference type="NCBI Taxonomy" id="35608"/>
    <lineage>
        <taxon>Eukaryota</taxon>
        <taxon>Viridiplantae</taxon>
        <taxon>Streptophyta</taxon>
        <taxon>Embryophyta</taxon>
        <taxon>Tracheophyta</taxon>
        <taxon>Spermatophyta</taxon>
        <taxon>Magnoliopsida</taxon>
        <taxon>eudicotyledons</taxon>
        <taxon>Gunneridae</taxon>
        <taxon>Pentapetalae</taxon>
        <taxon>asterids</taxon>
        <taxon>campanulids</taxon>
        <taxon>Asterales</taxon>
        <taxon>Asteraceae</taxon>
        <taxon>Asteroideae</taxon>
        <taxon>Anthemideae</taxon>
        <taxon>Artemisiinae</taxon>
        <taxon>Artemisia</taxon>
    </lineage>
</organism>
<reference evidence="4 5" key="1">
    <citation type="journal article" date="2018" name="Mol. Plant">
        <title>The genome of Artemisia annua provides insight into the evolution of Asteraceae family and artemisinin biosynthesis.</title>
        <authorList>
            <person name="Shen Q."/>
            <person name="Zhang L."/>
            <person name="Liao Z."/>
            <person name="Wang S."/>
            <person name="Yan T."/>
            <person name="Shi P."/>
            <person name="Liu M."/>
            <person name="Fu X."/>
            <person name="Pan Q."/>
            <person name="Wang Y."/>
            <person name="Lv Z."/>
            <person name="Lu X."/>
            <person name="Zhang F."/>
            <person name="Jiang W."/>
            <person name="Ma Y."/>
            <person name="Chen M."/>
            <person name="Hao X."/>
            <person name="Li L."/>
            <person name="Tang Y."/>
            <person name="Lv G."/>
            <person name="Zhou Y."/>
            <person name="Sun X."/>
            <person name="Brodelius P.E."/>
            <person name="Rose J.K.C."/>
            <person name="Tang K."/>
        </authorList>
    </citation>
    <scope>NUCLEOTIDE SEQUENCE [LARGE SCALE GENOMIC DNA]</scope>
    <source>
        <strain evidence="5">cv. Huhao1</strain>
        <tissue evidence="4">Leaf</tissue>
    </source>
</reference>
<dbReference type="STRING" id="35608.A0A2U1MDG3"/>
<dbReference type="AlphaFoldDB" id="A0A2U1MDG3"/>
<proteinExistence type="inferred from homology"/>
<sequence>MSSKLDESQKLLAQFSSEESHGIQELSEAGDEAWKSKLDAAKKLHSADLDALATAVSEIGQLQLKLDEKTKCEATQTEQAASAYAELHSLKETLAETLSTVETMKNQLNDSKSSESEAKNLANETLLQLETAKKTIEFLKLENSKATALEVDEKSRESEFKNQNEEEMIALKTEVEKLKSDVETAEKRLNEEQSRKSMEITSAYQLVEEIKFNSRVKESELEEELKKSIEDIEDLKANLLDKETELQGICEENEDLNSKMRNSLSGMREIELEEEIKILKQDFDLLKSKLMVTETALHDKSDENEKLKLEIKKTDCKESLVGSDSESAIKADHLAEEIEKSTRKVARVGEQLEAAQAANYEMEAELRKLKVQSDQWRKAAEAAATMLSTGNNTNRRLMERTCSMDNSTPGRNIGSPYGEDIDDDEFMKKKNGNMLKRIGVLWKKPQNK</sequence>
<evidence type="ECO:0008006" key="6">
    <source>
        <dbReference type="Google" id="ProtNLM"/>
    </source>
</evidence>
<gene>
    <name evidence="4" type="ORF">CTI12_AA392770</name>
</gene>
<dbReference type="EMBL" id="PKPP01005674">
    <property type="protein sequence ID" value="PWA59246.1"/>
    <property type="molecule type" value="Genomic_DNA"/>
</dbReference>
<dbReference type="Proteomes" id="UP000245207">
    <property type="component" value="Unassembled WGS sequence"/>
</dbReference>
<dbReference type="PANTHER" id="PTHR34224:SF18">
    <property type="entry name" value="INTERACTOR OF CONSTITUTIVE ACTIVE ROPS 3"/>
    <property type="match status" value="1"/>
</dbReference>
<protein>
    <recommendedName>
        <fullName evidence="6">Interactor of constitutive active ROPs 3</fullName>
    </recommendedName>
</protein>
<evidence type="ECO:0000256" key="3">
    <source>
        <dbReference type="SAM" id="Coils"/>
    </source>
</evidence>
<dbReference type="InterPro" id="IPR029688">
    <property type="entry name" value="ICR"/>
</dbReference>
<keyword evidence="2 3" id="KW-0175">Coiled coil</keyword>
<feature type="coiled-coil region" evidence="3">
    <location>
        <begin position="87"/>
        <end position="372"/>
    </location>
</feature>
<comment type="similarity">
    <text evidence="1">Belongs to the ICR family.</text>
</comment>
<accession>A0A2U1MDG3</accession>
<keyword evidence="5" id="KW-1185">Reference proteome</keyword>
<evidence type="ECO:0000256" key="1">
    <source>
        <dbReference type="ARBA" id="ARBA00009778"/>
    </source>
</evidence>
<comment type="caution">
    <text evidence="4">The sequence shown here is derived from an EMBL/GenBank/DDBJ whole genome shotgun (WGS) entry which is preliminary data.</text>
</comment>
<evidence type="ECO:0000313" key="4">
    <source>
        <dbReference type="EMBL" id="PWA59246.1"/>
    </source>
</evidence>